<dbReference type="AlphaFoldDB" id="A0AA40SXG4"/>
<keyword evidence="2" id="KW-1185">Reference proteome</keyword>
<evidence type="ECO:0000313" key="2">
    <source>
        <dbReference type="Proteomes" id="UP001165986"/>
    </source>
</evidence>
<accession>A0AA40SXG4</accession>
<dbReference type="RefSeq" id="WP_225225636.1">
    <property type="nucleotide sequence ID" value="NZ_VJXY01000013.1"/>
</dbReference>
<organism evidence="1 2">
    <name type="scientific">Komarekiella delphini-convector SJRDD-AB1</name>
    <dbReference type="NCBI Taxonomy" id="2593771"/>
    <lineage>
        <taxon>Bacteria</taxon>
        <taxon>Bacillati</taxon>
        <taxon>Cyanobacteriota</taxon>
        <taxon>Cyanophyceae</taxon>
        <taxon>Nostocales</taxon>
        <taxon>Nostocaceae</taxon>
        <taxon>Komarekiella</taxon>
        <taxon>Komarekiella delphini-convector</taxon>
    </lineage>
</organism>
<dbReference type="EMBL" id="VJXY01000013">
    <property type="protein sequence ID" value="MBD6616895.1"/>
    <property type="molecule type" value="Genomic_DNA"/>
</dbReference>
<comment type="caution">
    <text evidence="1">The sequence shown here is derived from an EMBL/GenBank/DDBJ whole genome shotgun (WGS) entry which is preliminary data.</text>
</comment>
<name>A0AA40SXG4_9NOST</name>
<gene>
    <name evidence="1" type="ORF">FNW02_13910</name>
</gene>
<proteinExistence type="predicted"/>
<evidence type="ECO:0000313" key="1">
    <source>
        <dbReference type="EMBL" id="MBD6616895.1"/>
    </source>
</evidence>
<reference evidence="1" key="1">
    <citation type="submission" date="2019-07" db="EMBL/GenBank/DDBJ databases">
        <title>Toxilogical consequences of a new and cryptic species of cyanobacteria (Komarekiella delphini-convector) recovered from the epidermis of a bottlenose dolphin and 1500 ft. in the air.</title>
        <authorList>
            <person name="Brown A.O."/>
            <person name="Dvorak P."/>
            <person name="Villanueva C.D."/>
            <person name="Foss A.J."/>
            <person name="Garvey A.D."/>
            <person name="Gibson Q.A."/>
            <person name="Johansen J.R."/>
            <person name="Casamatta D.A."/>
        </authorList>
    </citation>
    <scope>NUCLEOTIDE SEQUENCE</scope>
    <source>
        <strain evidence="1">SJRDD-AB1</strain>
    </source>
</reference>
<sequence length="94" mass="10194">MTWHCCLGIFRLNGNLTKLVGNFIQTISVYTNNQDSMSGREILGVKNTVFLVAQCATSKSLVITGPNQQNVSDKGVNNDSISDIAQAIFANLMV</sequence>
<protein>
    <submittedName>
        <fullName evidence="1">Uncharacterized protein</fullName>
    </submittedName>
</protein>
<dbReference type="Proteomes" id="UP001165986">
    <property type="component" value="Unassembled WGS sequence"/>
</dbReference>